<gene>
    <name evidence="1" type="ORF">DXZ20_06205</name>
</gene>
<proteinExistence type="predicted"/>
<dbReference type="InterPro" id="IPR036291">
    <property type="entry name" value="NAD(P)-bd_dom_sf"/>
</dbReference>
<dbReference type="AlphaFoldDB" id="A0A6M0RGB4"/>
<evidence type="ECO:0000313" key="2">
    <source>
        <dbReference type="Proteomes" id="UP000481033"/>
    </source>
</evidence>
<dbReference type="SUPFAM" id="SSF51735">
    <property type="entry name" value="NAD(P)-binding Rossmann-fold domains"/>
    <property type="match status" value="1"/>
</dbReference>
<sequence length="111" mass="12511">MRINPGEFLGNRTNGNNPSPEVQWILIFGEELVDKLVSLWGKGATWEQDNAYHPHEAHSLSLDCSKARLKLDWARQISLDQGLEQSITWSQAYGSGTDMRPVTEAAIAQWM</sequence>
<organism evidence="1 2">
    <name type="scientific">Adonisia turfae CCMR0081</name>
    <dbReference type="NCBI Taxonomy" id="2292702"/>
    <lineage>
        <taxon>Bacteria</taxon>
        <taxon>Bacillati</taxon>
        <taxon>Cyanobacteriota</taxon>
        <taxon>Adonisia</taxon>
        <taxon>Adonisia turfae</taxon>
    </lineage>
</organism>
<name>A0A6M0RGB4_9CYAN</name>
<dbReference type="Proteomes" id="UP000481033">
    <property type="component" value="Unassembled WGS sequence"/>
</dbReference>
<protein>
    <submittedName>
        <fullName evidence="1">Uncharacterized protein</fullName>
    </submittedName>
</protein>
<dbReference type="EMBL" id="QXHD01000004">
    <property type="protein sequence ID" value="NEZ55274.1"/>
    <property type="molecule type" value="Genomic_DNA"/>
</dbReference>
<accession>A0A6M0RGB4</accession>
<keyword evidence="2" id="KW-1185">Reference proteome</keyword>
<reference evidence="1 2" key="1">
    <citation type="journal article" date="2020" name="Microb. Ecol.">
        <title>Ecogenomics of the Marine Benthic Filamentous Cyanobacterium Adonisia.</title>
        <authorList>
            <person name="Walter J.M."/>
            <person name="Coutinho F.H."/>
            <person name="Leomil L."/>
            <person name="Hargreaves P.I."/>
            <person name="Campeao M.E."/>
            <person name="Vieira V.V."/>
            <person name="Silva B.S."/>
            <person name="Fistarol G.O."/>
            <person name="Salomon P.S."/>
            <person name="Sawabe T."/>
            <person name="Mino S."/>
            <person name="Hosokawa M."/>
            <person name="Miyashita H."/>
            <person name="Maruyama F."/>
            <person name="van Verk M.C."/>
            <person name="Dutilh B.E."/>
            <person name="Thompson C.C."/>
            <person name="Thompson F.L."/>
        </authorList>
    </citation>
    <scope>NUCLEOTIDE SEQUENCE [LARGE SCALE GENOMIC DNA]</scope>
    <source>
        <strain evidence="1 2">CCMR0081</strain>
    </source>
</reference>
<evidence type="ECO:0000313" key="1">
    <source>
        <dbReference type="EMBL" id="NEZ55274.1"/>
    </source>
</evidence>
<dbReference type="Gene3D" id="3.90.25.10">
    <property type="entry name" value="UDP-galactose 4-epimerase, domain 1"/>
    <property type="match status" value="1"/>
</dbReference>
<comment type="caution">
    <text evidence="1">The sequence shown here is derived from an EMBL/GenBank/DDBJ whole genome shotgun (WGS) entry which is preliminary data.</text>
</comment>